<organism evidence="1 2">
    <name type="scientific">Nicotiana tabacum</name>
    <name type="common">Common tobacco</name>
    <dbReference type="NCBI Taxonomy" id="4097"/>
    <lineage>
        <taxon>Eukaryota</taxon>
        <taxon>Viridiplantae</taxon>
        <taxon>Streptophyta</taxon>
        <taxon>Embryophyta</taxon>
        <taxon>Tracheophyta</taxon>
        <taxon>Spermatophyta</taxon>
        <taxon>Magnoliopsida</taxon>
        <taxon>eudicotyledons</taxon>
        <taxon>Gunneridae</taxon>
        <taxon>Pentapetalae</taxon>
        <taxon>asterids</taxon>
        <taxon>lamiids</taxon>
        <taxon>Solanales</taxon>
        <taxon>Solanaceae</taxon>
        <taxon>Nicotianoideae</taxon>
        <taxon>Nicotianeae</taxon>
        <taxon>Nicotiana</taxon>
    </lineage>
</organism>
<dbReference type="Proteomes" id="UP000790787">
    <property type="component" value="Chromosome 12"/>
</dbReference>
<dbReference type="RefSeq" id="XP_075083498.1">
    <property type="nucleotide sequence ID" value="XM_075227397.1"/>
</dbReference>
<evidence type="ECO:0000313" key="1">
    <source>
        <dbReference type="Proteomes" id="UP000790787"/>
    </source>
</evidence>
<protein>
    <submittedName>
        <fullName evidence="2">Uncharacterized protein LOC142167239</fullName>
    </submittedName>
</protein>
<reference evidence="1" key="1">
    <citation type="journal article" date="2014" name="Nat. Commun.">
        <title>The tobacco genome sequence and its comparison with those of tomato and potato.</title>
        <authorList>
            <person name="Sierro N."/>
            <person name="Battey J.N."/>
            <person name="Ouadi S."/>
            <person name="Bakaher N."/>
            <person name="Bovet L."/>
            <person name="Willig A."/>
            <person name="Goepfert S."/>
            <person name="Peitsch M.C."/>
            <person name="Ivanov N.V."/>
        </authorList>
    </citation>
    <scope>NUCLEOTIDE SEQUENCE [LARGE SCALE GENOMIC DNA]</scope>
</reference>
<evidence type="ECO:0000313" key="2">
    <source>
        <dbReference type="RefSeq" id="XP_075083498.1"/>
    </source>
</evidence>
<name>A0AC58SEV4_TOBAC</name>
<proteinExistence type="predicted"/>
<gene>
    <name evidence="2" type="primary">LOC142167239</name>
</gene>
<sequence length="412" mass="47505">MALLKACKAFGVHATGFESDIMGLIFRMEEKRNIKLQQLANTEVESNKRKSKGGSELKKLSWGLQEGSSSGKKERVKYSVLVNRSPVGFFSPQKGLGQGDHLSPFLFLLAMEGLTKMLVKAKEMNWIHGFQVGRNPANSVIVSHLLYADDTLIFCGAERLQVSHLNLTLLIFESISGLHINMLKSTIYPVNEYLSMDGRLTLISSVLDSTPTYCMSLYPMPSSVLKQLDRLRRRFLWEGNNTTHKFPLVKWAKVIQPKSNWGMGLMNLKLHNKSMLIKWLWRYGQPEPVYWKEVITAKHGAQNQWCTKENNAPYEVELWKHIRSLQTDFLQEITYRVGNGSHVKFWEDRWIGNTTLRELYPGLYQIASRQNSMVAHNREGNTWNPLFRRNLQDWKINDLLLLLSTLEECKIE</sequence>
<accession>A0AC58SEV4</accession>
<reference evidence="2" key="2">
    <citation type="submission" date="2025-08" db="UniProtKB">
        <authorList>
            <consortium name="RefSeq"/>
        </authorList>
    </citation>
    <scope>IDENTIFICATION</scope>
    <source>
        <tissue evidence="2">Leaf</tissue>
    </source>
</reference>
<keyword evidence="1" id="KW-1185">Reference proteome</keyword>